<proteinExistence type="predicted"/>
<keyword evidence="3" id="KW-0804">Transcription</keyword>
<dbReference type="SUPFAM" id="SSF46689">
    <property type="entry name" value="Homeodomain-like"/>
    <property type="match status" value="1"/>
</dbReference>
<dbReference type="GO" id="GO:0000976">
    <property type="term" value="F:transcription cis-regulatory region binding"/>
    <property type="evidence" value="ECO:0007669"/>
    <property type="project" value="TreeGrafter"/>
</dbReference>
<dbReference type="GO" id="GO:0003700">
    <property type="term" value="F:DNA-binding transcription factor activity"/>
    <property type="evidence" value="ECO:0007669"/>
    <property type="project" value="InterPro"/>
</dbReference>
<evidence type="ECO:0000256" key="1">
    <source>
        <dbReference type="ARBA" id="ARBA00023015"/>
    </source>
</evidence>
<dbReference type="EMBL" id="JAKUML010000005">
    <property type="protein sequence ID" value="MCJ8146147.1"/>
    <property type="molecule type" value="Genomic_DNA"/>
</dbReference>
<feature type="domain" description="HTH araC/xylS-type" evidence="4">
    <location>
        <begin position="242"/>
        <end position="340"/>
    </location>
</feature>
<comment type="caution">
    <text evidence="5">The sequence shown here is derived from an EMBL/GenBank/DDBJ whole genome shotgun (WGS) entry which is preliminary data.</text>
</comment>
<evidence type="ECO:0000313" key="5">
    <source>
        <dbReference type="EMBL" id="MCJ8146147.1"/>
    </source>
</evidence>
<evidence type="ECO:0000259" key="4">
    <source>
        <dbReference type="PROSITE" id="PS01124"/>
    </source>
</evidence>
<keyword evidence="2" id="KW-0238">DNA-binding</keyword>
<organism evidence="5 6">
    <name type="scientific">Acinetobacter sedimenti</name>
    <dbReference type="NCBI Taxonomy" id="2919922"/>
    <lineage>
        <taxon>Bacteria</taxon>
        <taxon>Pseudomonadati</taxon>
        <taxon>Pseudomonadota</taxon>
        <taxon>Gammaproteobacteria</taxon>
        <taxon>Moraxellales</taxon>
        <taxon>Moraxellaceae</taxon>
        <taxon>Acinetobacter</taxon>
    </lineage>
</organism>
<dbReference type="InterPro" id="IPR018060">
    <property type="entry name" value="HTH_AraC"/>
</dbReference>
<dbReference type="PROSITE" id="PS01124">
    <property type="entry name" value="HTH_ARAC_FAMILY_2"/>
    <property type="match status" value="1"/>
</dbReference>
<gene>
    <name evidence="5" type="ORF">MKI79_04350</name>
</gene>
<keyword evidence="6" id="KW-1185">Reference proteome</keyword>
<dbReference type="Pfam" id="PF12833">
    <property type="entry name" value="HTH_18"/>
    <property type="match status" value="1"/>
</dbReference>
<sequence>MTVKLIVGYLRLMQRVMNHYELTWEKLSVQDVLVRAFQQSLHDDQRHEFDADQYTQIMQAMQVHFERPIGLVMAEHLALQDIGLMGYLASTSIDLKQAFELFQKYYSLLYKMTNIEDMTVFDDRECFSIQWHGGFEAWQVFYELNIAILFRYIQLIVRKEELIPPEKIALGYQPQFALHHYEQFFETKVDIHPEYYLITVPKSNLEIKSTASDQALNEMLSIQAQQSIEQNSQNLSAKQFRHKVVTLMEQSLQQDQQPIQAFVAEKMFCSERTLQRQLLQFDLHFQTLLDEFRFERAKSLLITGKHLSEIAQQLGYSDQSAFGRAFKRWSDMTPKQFIQSKRS</sequence>
<evidence type="ECO:0000256" key="3">
    <source>
        <dbReference type="ARBA" id="ARBA00023163"/>
    </source>
</evidence>
<evidence type="ECO:0000313" key="6">
    <source>
        <dbReference type="Proteomes" id="UP001139701"/>
    </source>
</evidence>
<dbReference type="PANTHER" id="PTHR47894:SF1">
    <property type="entry name" value="HTH-TYPE TRANSCRIPTIONAL REGULATOR VQSM"/>
    <property type="match status" value="1"/>
</dbReference>
<dbReference type="Gene3D" id="1.10.10.60">
    <property type="entry name" value="Homeodomain-like"/>
    <property type="match status" value="1"/>
</dbReference>
<dbReference type="Proteomes" id="UP001139701">
    <property type="component" value="Unassembled WGS sequence"/>
</dbReference>
<dbReference type="AlphaFoldDB" id="A0A9X1WYE9"/>
<accession>A0A9X1WYE9</accession>
<keyword evidence="1" id="KW-0805">Transcription regulation</keyword>
<dbReference type="InterPro" id="IPR020449">
    <property type="entry name" value="Tscrpt_reg_AraC-type_HTH"/>
</dbReference>
<dbReference type="PRINTS" id="PR00032">
    <property type="entry name" value="HTHARAC"/>
</dbReference>
<dbReference type="Pfam" id="PF12625">
    <property type="entry name" value="Arabinose_bd"/>
    <property type="match status" value="1"/>
</dbReference>
<dbReference type="PANTHER" id="PTHR47894">
    <property type="entry name" value="HTH-TYPE TRANSCRIPTIONAL REGULATOR GADX"/>
    <property type="match status" value="1"/>
</dbReference>
<dbReference type="GO" id="GO:0005829">
    <property type="term" value="C:cytosol"/>
    <property type="evidence" value="ECO:0007669"/>
    <property type="project" value="TreeGrafter"/>
</dbReference>
<dbReference type="InterPro" id="IPR009057">
    <property type="entry name" value="Homeodomain-like_sf"/>
</dbReference>
<dbReference type="InterPro" id="IPR032687">
    <property type="entry name" value="AraC-type_N"/>
</dbReference>
<evidence type="ECO:0000256" key="2">
    <source>
        <dbReference type="ARBA" id="ARBA00023125"/>
    </source>
</evidence>
<name>A0A9X1WYE9_9GAMM</name>
<dbReference type="SMART" id="SM00342">
    <property type="entry name" value="HTH_ARAC"/>
    <property type="match status" value="1"/>
</dbReference>
<reference evidence="5" key="1">
    <citation type="submission" date="2022-02" db="EMBL/GenBank/DDBJ databases">
        <title>Acinetobacter A3.8 sp. nov., isolated from Sediment (Zhairuo Island).</title>
        <authorList>
            <person name="Zheng K."/>
        </authorList>
    </citation>
    <scope>NUCLEOTIDE SEQUENCE</scope>
    <source>
        <strain evidence="5">A3.8</strain>
    </source>
</reference>
<protein>
    <submittedName>
        <fullName evidence="5">AraC family transcriptional regulator</fullName>
    </submittedName>
</protein>
<dbReference type="RefSeq" id="WP_241570842.1">
    <property type="nucleotide sequence ID" value="NZ_JAKUML010000005.1"/>
</dbReference>